<organism evidence="2 3">
    <name type="scientific">Sediminimonas qiaohouensis</name>
    <dbReference type="NCBI Taxonomy" id="552061"/>
    <lineage>
        <taxon>Bacteria</taxon>
        <taxon>Pseudomonadati</taxon>
        <taxon>Pseudomonadota</taxon>
        <taxon>Alphaproteobacteria</taxon>
        <taxon>Rhodobacterales</taxon>
        <taxon>Roseobacteraceae</taxon>
        <taxon>Sediminimonas</taxon>
    </lineage>
</organism>
<dbReference type="InterPro" id="IPR013078">
    <property type="entry name" value="His_Pase_superF_clade-1"/>
</dbReference>
<evidence type="ECO:0000313" key="2">
    <source>
        <dbReference type="EMBL" id="MTJ03969.1"/>
    </source>
</evidence>
<dbReference type="Gene3D" id="3.40.50.1240">
    <property type="entry name" value="Phosphoglycerate mutase-like"/>
    <property type="match status" value="1"/>
</dbReference>
<reference evidence="2 3" key="1">
    <citation type="submission" date="2019-06" db="EMBL/GenBank/DDBJ databases">
        <title>Enrichment of Autotrophic Halophilic Microorganisms from Red Sea Brine Pool Using Microbial Electrosynthesis System.</title>
        <authorList>
            <person name="Alqahtani M.F."/>
            <person name="Bajracharya S."/>
            <person name="Katuri K.P."/>
            <person name="Ali M."/>
            <person name="Saikaly P.E."/>
        </authorList>
    </citation>
    <scope>NUCLEOTIDE SEQUENCE [LARGE SCALE GENOMIC DNA]</scope>
    <source>
        <strain evidence="2">MES6</strain>
    </source>
</reference>
<evidence type="ECO:0000313" key="3">
    <source>
        <dbReference type="Proteomes" id="UP000483078"/>
    </source>
</evidence>
<dbReference type="AlphaFoldDB" id="A0A7C9HA43"/>
<comment type="caution">
    <text evidence="2">The sequence shown here is derived from an EMBL/GenBank/DDBJ whole genome shotgun (WGS) entry which is preliminary data.</text>
</comment>
<dbReference type="PANTHER" id="PTHR47623:SF1">
    <property type="entry name" value="OS09G0287300 PROTEIN"/>
    <property type="match status" value="1"/>
</dbReference>
<protein>
    <submittedName>
        <fullName evidence="2">Histidine phosphatase family protein</fullName>
    </submittedName>
</protein>
<feature type="binding site" evidence="1">
    <location>
        <position position="59"/>
    </location>
    <ligand>
        <name>substrate</name>
    </ligand>
</feature>
<sequence>MTLRLILMRHAKSDWSAPSLPDHDRALNARGRTAARALGDWMRARGYHPDLALCSTALRTRQTLAGLELDVATRYERQLYNAEPATILSVIKSVQGANCVLVVAHNPGIAWLAQHIVKSRPAHPRFDDYPTGATLVSDFAAPAWSDLTEKSGTVVDFTVPKDL</sequence>
<evidence type="ECO:0000256" key="1">
    <source>
        <dbReference type="PIRSR" id="PIRSR613078-2"/>
    </source>
</evidence>
<dbReference type="InterPro" id="IPR029033">
    <property type="entry name" value="His_PPase_superfam"/>
</dbReference>
<accession>A0A7C9HA43</accession>
<dbReference type="CDD" id="cd07067">
    <property type="entry name" value="HP_PGM_like"/>
    <property type="match status" value="1"/>
</dbReference>
<proteinExistence type="predicted"/>
<dbReference type="Proteomes" id="UP000483078">
    <property type="component" value="Unassembled WGS sequence"/>
</dbReference>
<dbReference type="SMART" id="SM00855">
    <property type="entry name" value="PGAM"/>
    <property type="match status" value="1"/>
</dbReference>
<dbReference type="SUPFAM" id="SSF53254">
    <property type="entry name" value="Phosphoglycerate mutase-like"/>
    <property type="match status" value="1"/>
</dbReference>
<dbReference type="Pfam" id="PF00300">
    <property type="entry name" value="His_Phos_1"/>
    <property type="match status" value="1"/>
</dbReference>
<name>A0A7C9HA43_9RHOB</name>
<gene>
    <name evidence="2" type="ORF">FH759_04620</name>
</gene>
<dbReference type="PANTHER" id="PTHR47623">
    <property type="entry name" value="OS09G0287300 PROTEIN"/>
    <property type="match status" value="1"/>
</dbReference>
<dbReference type="EMBL" id="VENJ01000005">
    <property type="protein sequence ID" value="MTJ03969.1"/>
    <property type="molecule type" value="Genomic_DNA"/>
</dbReference>